<sequence length="66" mass="7088">MAGRALAMNTATNMYIYVNSASDVIAKGFELEMDYDAGFAFGRLSFSQQQTDQPTSIASTHFGAGI</sequence>
<evidence type="ECO:0000313" key="2">
    <source>
        <dbReference type="Proteomes" id="UP000254174"/>
    </source>
</evidence>
<dbReference type="Proteomes" id="UP000254174">
    <property type="component" value="Unassembled WGS sequence"/>
</dbReference>
<protein>
    <submittedName>
        <fullName evidence="1">Putative outer membrane colicin Js receptor</fullName>
    </submittedName>
</protein>
<evidence type="ECO:0000313" key="1">
    <source>
        <dbReference type="EMBL" id="STM19435.1"/>
    </source>
</evidence>
<proteinExistence type="predicted"/>
<keyword evidence="1" id="KW-0675">Receptor</keyword>
<organism evidence="1 2">
    <name type="scientific">Escherichia coli</name>
    <dbReference type="NCBI Taxonomy" id="562"/>
    <lineage>
        <taxon>Bacteria</taxon>
        <taxon>Pseudomonadati</taxon>
        <taxon>Pseudomonadota</taxon>
        <taxon>Gammaproteobacteria</taxon>
        <taxon>Enterobacterales</taxon>
        <taxon>Enterobacteriaceae</taxon>
        <taxon>Escherichia</taxon>
    </lineage>
</organism>
<name>A0A377DG28_ECOLX</name>
<accession>A0A377DG28</accession>
<gene>
    <name evidence="1" type="primary">cjrC_3</name>
    <name evidence="1" type="ORF">NCTC7922_05524</name>
</gene>
<dbReference type="AlphaFoldDB" id="A0A377DG28"/>
<reference evidence="1 2" key="1">
    <citation type="submission" date="2018-06" db="EMBL/GenBank/DDBJ databases">
        <authorList>
            <consortium name="Pathogen Informatics"/>
            <person name="Doyle S."/>
        </authorList>
    </citation>
    <scope>NUCLEOTIDE SEQUENCE [LARGE SCALE GENOMIC DNA]</scope>
    <source>
        <strain evidence="1 2">NCTC7922</strain>
    </source>
</reference>
<dbReference type="EMBL" id="UGFC01000006">
    <property type="protein sequence ID" value="STM19435.1"/>
    <property type="molecule type" value="Genomic_DNA"/>
</dbReference>